<proteinExistence type="predicted"/>
<gene>
    <name evidence="1" type="ORF">C1H46_042132</name>
</gene>
<evidence type="ECO:0000313" key="2">
    <source>
        <dbReference type="Proteomes" id="UP000315295"/>
    </source>
</evidence>
<dbReference type="STRING" id="106549.A0A540KDN1"/>
<dbReference type="AlphaFoldDB" id="A0A540KDN1"/>
<dbReference type="EMBL" id="VIEB01001419">
    <property type="protein sequence ID" value="TQD72335.1"/>
    <property type="molecule type" value="Genomic_DNA"/>
</dbReference>
<protein>
    <submittedName>
        <fullName evidence="1">Uncharacterized protein</fullName>
    </submittedName>
</protein>
<evidence type="ECO:0000313" key="1">
    <source>
        <dbReference type="EMBL" id="TQD72335.1"/>
    </source>
</evidence>
<name>A0A540KDN1_MALBA</name>
<keyword evidence="2" id="KW-1185">Reference proteome</keyword>
<comment type="caution">
    <text evidence="1">The sequence shown here is derived from an EMBL/GenBank/DDBJ whole genome shotgun (WGS) entry which is preliminary data.</text>
</comment>
<organism evidence="1 2">
    <name type="scientific">Malus baccata</name>
    <name type="common">Siberian crab apple</name>
    <name type="synonym">Pyrus baccata</name>
    <dbReference type="NCBI Taxonomy" id="106549"/>
    <lineage>
        <taxon>Eukaryota</taxon>
        <taxon>Viridiplantae</taxon>
        <taxon>Streptophyta</taxon>
        <taxon>Embryophyta</taxon>
        <taxon>Tracheophyta</taxon>
        <taxon>Spermatophyta</taxon>
        <taxon>Magnoliopsida</taxon>
        <taxon>eudicotyledons</taxon>
        <taxon>Gunneridae</taxon>
        <taxon>Pentapetalae</taxon>
        <taxon>rosids</taxon>
        <taxon>fabids</taxon>
        <taxon>Rosales</taxon>
        <taxon>Rosaceae</taxon>
        <taxon>Amygdaloideae</taxon>
        <taxon>Maleae</taxon>
        <taxon>Malus</taxon>
    </lineage>
</organism>
<sequence>MKPNSTVPEVENHREEKFQIDLMAHPERDGEVDFISVDAETELKAVSREDDSKALKIGNNEEVQPANLETEKPKAAVEEAEAADLKKQTSFIVGGKERNFDL</sequence>
<dbReference type="Proteomes" id="UP000315295">
    <property type="component" value="Unassembled WGS sequence"/>
</dbReference>
<reference evidence="1 2" key="1">
    <citation type="journal article" date="2019" name="G3 (Bethesda)">
        <title>Sequencing of a Wild Apple (Malus baccata) Genome Unravels the Differences Between Cultivated and Wild Apple Species Regarding Disease Resistance and Cold Tolerance.</title>
        <authorList>
            <person name="Chen X."/>
        </authorList>
    </citation>
    <scope>NUCLEOTIDE SEQUENCE [LARGE SCALE GENOMIC DNA]</scope>
    <source>
        <strain evidence="2">cv. Shandingzi</strain>
        <tissue evidence="1">Leaves</tissue>
    </source>
</reference>
<accession>A0A540KDN1</accession>